<dbReference type="GO" id="GO:0005886">
    <property type="term" value="C:plasma membrane"/>
    <property type="evidence" value="ECO:0007669"/>
    <property type="project" value="UniProtKB-SubCell"/>
</dbReference>
<dbReference type="AlphaFoldDB" id="A0A318IAM5"/>
<evidence type="ECO:0000256" key="8">
    <source>
        <dbReference type="ARBA" id="ARBA00023136"/>
    </source>
</evidence>
<feature type="transmembrane region" description="Helical" evidence="10">
    <location>
        <begin position="18"/>
        <end position="36"/>
    </location>
</feature>
<dbReference type="GO" id="GO:0015297">
    <property type="term" value="F:antiporter activity"/>
    <property type="evidence" value="ECO:0007669"/>
    <property type="project" value="InterPro"/>
</dbReference>
<evidence type="ECO:0000256" key="2">
    <source>
        <dbReference type="ARBA" id="ARBA00008417"/>
    </source>
</evidence>
<dbReference type="Proteomes" id="UP000248314">
    <property type="component" value="Unassembled WGS sequence"/>
</dbReference>
<feature type="transmembrane region" description="Helical" evidence="10">
    <location>
        <begin position="420"/>
        <end position="441"/>
    </location>
</feature>
<evidence type="ECO:0000256" key="10">
    <source>
        <dbReference type="SAM" id="Phobius"/>
    </source>
</evidence>
<dbReference type="PANTHER" id="PTHR43823:SF3">
    <property type="entry name" value="MULTIDRUG EXPORT PROTEIN MEPA"/>
    <property type="match status" value="1"/>
</dbReference>
<feature type="transmembrane region" description="Helical" evidence="10">
    <location>
        <begin position="318"/>
        <end position="340"/>
    </location>
</feature>
<dbReference type="EMBL" id="QJJX01000002">
    <property type="protein sequence ID" value="PXX24487.1"/>
    <property type="molecule type" value="Genomic_DNA"/>
</dbReference>
<keyword evidence="4" id="KW-0813">Transport</keyword>
<keyword evidence="9" id="KW-0046">Antibiotic resistance</keyword>
<dbReference type="InterPro" id="IPR051327">
    <property type="entry name" value="MATE_MepA_subfamily"/>
</dbReference>
<keyword evidence="8 10" id="KW-0472">Membrane</keyword>
<proteinExistence type="inferred from homology"/>
<dbReference type="PANTHER" id="PTHR43823">
    <property type="entry name" value="SPORULATION PROTEIN YKVU"/>
    <property type="match status" value="1"/>
</dbReference>
<evidence type="ECO:0000256" key="7">
    <source>
        <dbReference type="ARBA" id="ARBA00022989"/>
    </source>
</evidence>
<comment type="similarity">
    <text evidence="2">Belongs to the multi antimicrobial extrusion (MATE) (TC 2.A.66.1) family. MepA subfamily.</text>
</comment>
<dbReference type="STRING" id="1122991.GCA_000613445_03223"/>
<dbReference type="Pfam" id="PF01554">
    <property type="entry name" value="MatE"/>
    <property type="match status" value="2"/>
</dbReference>
<reference evidence="11 12" key="1">
    <citation type="submission" date="2018-05" db="EMBL/GenBank/DDBJ databases">
        <title>Genomic Encyclopedia of Type Strains, Phase I: the one thousand microbial genomes (KMG-I) project.</title>
        <authorList>
            <person name="Kyrpides N."/>
        </authorList>
    </citation>
    <scope>NUCLEOTIDE SEQUENCE [LARGE SCALE GENOMIC DNA]</scope>
    <source>
        <strain evidence="11 12">DSM 15611</strain>
    </source>
</reference>
<gene>
    <name evidence="11" type="ORF">EJ73_00293</name>
</gene>
<sequence length="451" mass="49168">MDNQKATLELGTKPVGQLLMRYAVPAIIAMTASSLYNMVDSIFIGQGVGAMAISGLAITFPLMNLSTAFGAGVGVGASSLLSVKLGQKDYGAAQNILGNTVMLNIITGISFSIISLLFLDPILMFFGASAQTLPYAKDYMEIILCGNVITHLYFGLNALQRAAGKPQLSMYMTIFTVVLNAILDPIFIWPLGLGIRGAAYATVLSQLFALIWQVVMFSNKAEFIHFKRGIYRLKSQLVKNIIGIGMSPFSMNVCACFVVIIINNSLVDHGGDMAVGAYGIINRIVFIFVMITIGVNQGMQPIAGYNYGAMKFDRMMRVLKYAVICGTCVTTVGFIVGQFFPEQCVRLFTSDETLISLSVHAMRLTTVSFPIIGFQMVVANFFQSIGKAKVSVFLSLSRQLVFLIPMLLVLPTLYGVDGVWYSMPVADTISALVTAIIMYLFMRKINKQKTI</sequence>
<comment type="subcellular location">
    <subcellularLocation>
        <location evidence="1">Cell membrane</location>
        <topology evidence="1">Multi-pass membrane protein</topology>
    </subcellularLocation>
</comment>
<accession>A0A318IAM5</accession>
<evidence type="ECO:0000313" key="11">
    <source>
        <dbReference type="EMBL" id="PXX24487.1"/>
    </source>
</evidence>
<dbReference type="InterPro" id="IPR045070">
    <property type="entry name" value="MATE_MepA-like"/>
</dbReference>
<feature type="transmembrane region" description="Helical" evidence="10">
    <location>
        <begin position="139"/>
        <end position="156"/>
    </location>
</feature>
<dbReference type="GO" id="GO:0042910">
    <property type="term" value="F:xenobiotic transmembrane transporter activity"/>
    <property type="evidence" value="ECO:0007669"/>
    <property type="project" value="InterPro"/>
</dbReference>
<feature type="transmembrane region" description="Helical" evidence="10">
    <location>
        <begin position="97"/>
        <end position="119"/>
    </location>
</feature>
<feature type="transmembrane region" description="Helical" evidence="10">
    <location>
        <begin position="68"/>
        <end position="85"/>
    </location>
</feature>
<keyword evidence="7 10" id="KW-1133">Transmembrane helix</keyword>
<keyword evidence="5" id="KW-1003">Cell membrane</keyword>
<evidence type="ECO:0000256" key="6">
    <source>
        <dbReference type="ARBA" id="ARBA00022692"/>
    </source>
</evidence>
<evidence type="ECO:0000313" key="12">
    <source>
        <dbReference type="Proteomes" id="UP000248314"/>
    </source>
</evidence>
<dbReference type="GO" id="GO:0046677">
    <property type="term" value="P:response to antibiotic"/>
    <property type="evidence" value="ECO:0007669"/>
    <property type="project" value="UniProtKB-KW"/>
</dbReference>
<dbReference type="CDD" id="cd13143">
    <property type="entry name" value="MATE_MepA_like"/>
    <property type="match status" value="1"/>
</dbReference>
<name>A0A318IAM5_9BACT</name>
<evidence type="ECO:0000256" key="9">
    <source>
        <dbReference type="ARBA" id="ARBA00023251"/>
    </source>
</evidence>
<evidence type="ECO:0000256" key="3">
    <source>
        <dbReference type="ARBA" id="ARBA00022106"/>
    </source>
</evidence>
<comment type="caution">
    <text evidence="11">The sequence shown here is derived from an EMBL/GenBank/DDBJ whole genome shotgun (WGS) entry which is preliminary data.</text>
</comment>
<keyword evidence="6 10" id="KW-0812">Transmembrane</keyword>
<feature type="transmembrane region" description="Helical" evidence="10">
    <location>
        <begin position="237"/>
        <end position="262"/>
    </location>
</feature>
<dbReference type="NCBIfam" id="TIGR00797">
    <property type="entry name" value="matE"/>
    <property type="match status" value="1"/>
</dbReference>
<keyword evidence="12" id="KW-1185">Reference proteome</keyword>
<feature type="transmembrane region" description="Helical" evidence="10">
    <location>
        <begin position="197"/>
        <end position="217"/>
    </location>
</feature>
<dbReference type="InterPro" id="IPR048279">
    <property type="entry name" value="MdtK-like"/>
</dbReference>
<organism evidence="11 12">
    <name type="scientific">Hoylesella shahii DSM 15611 = JCM 12083</name>
    <dbReference type="NCBI Taxonomy" id="1122991"/>
    <lineage>
        <taxon>Bacteria</taxon>
        <taxon>Pseudomonadati</taxon>
        <taxon>Bacteroidota</taxon>
        <taxon>Bacteroidia</taxon>
        <taxon>Bacteroidales</taxon>
        <taxon>Prevotellaceae</taxon>
        <taxon>Hoylesella</taxon>
    </lineage>
</organism>
<evidence type="ECO:0000256" key="1">
    <source>
        <dbReference type="ARBA" id="ARBA00004651"/>
    </source>
</evidence>
<feature type="transmembrane region" description="Helical" evidence="10">
    <location>
        <begin position="360"/>
        <end position="382"/>
    </location>
</feature>
<evidence type="ECO:0000256" key="4">
    <source>
        <dbReference type="ARBA" id="ARBA00022448"/>
    </source>
</evidence>
<dbReference type="InterPro" id="IPR002528">
    <property type="entry name" value="MATE_fam"/>
</dbReference>
<feature type="transmembrane region" description="Helical" evidence="10">
    <location>
        <begin position="274"/>
        <end position="297"/>
    </location>
</feature>
<protein>
    <recommendedName>
        <fullName evidence="3">Multidrug export protein MepA</fullName>
    </recommendedName>
</protein>
<evidence type="ECO:0000256" key="5">
    <source>
        <dbReference type="ARBA" id="ARBA00022475"/>
    </source>
</evidence>
<feature type="transmembrane region" description="Helical" evidence="10">
    <location>
        <begin position="168"/>
        <end position="191"/>
    </location>
</feature>
<feature type="transmembrane region" description="Helical" evidence="10">
    <location>
        <begin position="394"/>
        <end position="414"/>
    </location>
</feature>
<dbReference type="RefSeq" id="WP_110369936.1">
    <property type="nucleotide sequence ID" value="NZ_QJJX01000002.1"/>
</dbReference>
<dbReference type="PIRSF" id="PIRSF006603">
    <property type="entry name" value="DinF"/>
    <property type="match status" value="1"/>
</dbReference>